<evidence type="ECO:0000256" key="6">
    <source>
        <dbReference type="ARBA" id="ARBA00023242"/>
    </source>
</evidence>
<accession>A0A6I8UUE3</accession>
<feature type="region of interest" description="Disordered" evidence="9">
    <location>
        <begin position="533"/>
        <end position="561"/>
    </location>
</feature>
<dbReference type="InterPro" id="IPR036236">
    <property type="entry name" value="Znf_C2H2_sf"/>
</dbReference>
<feature type="compositionally biased region" description="Low complexity" evidence="9">
    <location>
        <begin position="533"/>
        <end position="545"/>
    </location>
</feature>
<evidence type="ECO:0000313" key="13">
    <source>
        <dbReference type="RefSeq" id="XP_001360935.3"/>
    </source>
</evidence>
<feature type="domain" description="C2H2-type" evidence="10">
    <location>
        <begin position="1182"/>
        <end position="1205"/>
    </location>
</feature>
<feature type="domain" description="C2H2-type" evidence="10">
    <location>
        <begin position="1273"/>
        <end position="1303"/>
    </location>
</feature>
<feature type="domain" description="ZAD" evidence="11">
    <location>
        <begin position="20"/>
        <end position="102"/>
    </location>
</feature>
<keyword evidence="12" id="KW-1185">Reference proteome</keyword>
<feature type="region of interest" description="Disordered" evidence="9">
    <location>
        <begin position="1064"/>
        <end position="1087"/>
    </location>
</feature>
<dbReference type="InterPro" id="IPR013087">
    <property type="entry name" value="Znf_C2H2_type"/>
</dbReference>
<dbReference type="PROSITE" id="PS51915">
    <property type="entry name" value="ZAD"/>
    <property type="match status" value="1"/>
</dbReference>
<evidence type="ECO:0000256" key="7">
    <source>
        <dbReference type="PROSITE-ProRule" id="PRU00042"/>
    </source>
</evidence>
<feature type="region of interest" description="Disordered" evidence="9">
    <location>
        <begin position="960"/>
        <end position="1052"/>
    </location>
</feature>
<feature type="binding site" evidence="8">
    <location>
        <position position="25"/>
    </location>
    <ligand>
        <name>Zn(2+)</name>
        <dbReference type="ChEBI" id="CHEBI:29105"/>
    </ligand>
</feature>
<keyword evidence="6" id="KW-0539">Nucleus</keyword>
<dbReference type="GO" id="GO:0010468">
    <property type="term" value="P:regulation of gene expression"/>
    <property type="evidence" value="ECO:0007669"/>
    <property type="project" value="TreeGrafter"/>
</dbReference>
<dbReference type="GO" id="GO:0008270">
    <property type="term" value="F:zinc ion binding"/>
    <property type="evidence" value="ECO:0007669"/>
    <property type="project" value="UniProtKB-UniRule"/>
</dbReference>
<keyword evidence="2 8" id="KW-0479">Metal-binding</keyword>
<dbReference type="Proteomes" id="UP000001819">
    <property type="component" value="Chromosome 3"/>
</dbReference>
<feature type="compositionally biased region" description="Acidic residues" evidence="9">
    <location>
        <begin position="755"/>
        <end position="765"/>
    </location>
</feature>
<dbReference type="InterPro" id="IPR012934">
    <property type="entry name" value="Znf_AD"/>
</dbReference>
<evidence type="ECO:0000256" key="2">
    <source>
        <dbReference type="ARBA" id="ARBA00022723"/>
    </source>
</evidence>
<keyword evidence="4 7" id="KW-0863">Zinc-finger</keyword>
<feature type="region of interest" description="Disordered" evidence="9">
    <location>
        <begin position="1395"/>
        <end position="1417"/>
    </location>
</feature>
<dbReference type="PANTHER" id="PTHR16515">
    <property type="entry name" value="PR DOMAIN ZINC FINGER PROTEIN"/>
    <property type="match status" value="1"/>
</dbReference>
<dbReference type="FunFam" id="3.30.160.60:FF:004076">
    <property type="entry name" value="LD35343p"/>
    <property type="match status" value="1"/>
</dbReference>
<organism evidence="12 13">
    <name type="scientific">Drosophila pseudoobscura pseudoobscura</name>
    <name type="common">Fruit fly</name>
    <dbReference type="NCBI Taxonomy" id="46245"/>
    <lineage>
        <taxon>Eukaryota</taxon>
        <taxon>Metazoa</taxon>
        <taxon>Ecdysozoa</taxon>
        <taxon>Arthropoda</taxon>
        <taxon>Hexapoda</taxon>
        <taxon>Insecta</taxon>
        <taxon>Pterygota</taxon>
        <taxon>Neoptera</taxon>
        <taxon>Endopterygota</taxon>
        <taxon>Diptera</taxon>
        <taxon>Brachycera</taxon>
        <taxon>Muscomorpha</taxon>
        <taxon>Ephydroidea</taxon>
        <taxon>Drosophilidae</taxon>
        <taxon>Drosophila</taxon>
        <taxon>Sophophora</taxon>
    </lineage>
</organism>
<dbReference type="Gene3D" id="3.30.160.60">
    <property type="entry name" value="Classic Zinc Finger"/>
    <property type="match status" value="7"/>
</dbReference>
<dbReference type="Pfam" id="PF00096">
    <property type="entry name" value="zf-C2H2"/>
    <property type="match status" value="2"/>
</dbReference>
<feature type="binding site" evidence="8">
    <location>
        <position position="78"/>
    </location>
    <ligand>
        <name>Zn(2+)</name>
        <dbReference type="ChEBI" id="CHEBI:29105"/>
    </ligand>
</feature>
<dbReference type="PROSITE" id="PS50157">
    <property type="entry name" value="ZINC_FINGER_C2H2_2"/>
    <property type="match status" value="11"/>
</dbReference>
<feature type="region of interest" description="Disordered" evidence="9">
    <location>
        <begin position="716"/>
        <end position="765"/>
    </location>
</feature>
<feature type="domain" description="C2H2-type" evidence="10">
    <location>
        <begin position="802"/>
        <end position="830"/>
    </location>
</feature>
<dbReference type="SUPFAM" id="SSF57667">
    <property type="entry name" value="beta-beta-alpha zinc fingers"/>
    <property type="match status" value="6"/>
</dbReference>
<evidence type="ECO:0000256" key="9">
    <source>
        <dbReference type="SAM" id="MobiDB-lite"/>
    </source>
</evidence>
<feature type="compositionally biased region" description="Low complexity" evidence="9">
    <location>
        <begin position="1011"/>
        <end position="1030"/>
    </location>
</feature>
<feature type="binding site" evidence="8">
    <location>
        <position position="22"/>
    </location>
    <ligand>
        <name>Zn(2+)</name>
        <dbReference type="ChEBI" id="CHEBI:29105"/>
    </ligand>
</feature>
<feature type="binding site" evidence="8">
    <location>
        <position position="75"/>
    </location>
    <ligand>
        <name>Zn(2+)</name>
        <dbReference type="ChEBI" id="CHEBI:29105"/>
    </ligand>
</feature>
<feature type="compositionally biased region" description="Basic and acidic residues" evidence="9">
    <location>
        <begin position="1395"/>
        <end position="1405"/>
    </location>
</feature>
<evidence type="ECO:0000259" key="10">
    <source>
        <dbReference type="PROSITE" id="PS50157"/>
    </source>
</evidence>
<protein>
    <recommendedName>
        <fullName evidence="14">Zinc finger protein 236</fullName>
    </recommendedName>
</protein>
<feature type="compositionally biased region" description="Low complexity" evidence="9">
    <location>
        <begin position="1127"/>
        <end position="1140"/>
    </location>
</feature>
<keyword evidence="3" id="KW-0677">Repeat</keyword>
<feature type="domain" description="C2H2-type" evidence="10">
    <location>
        <begin position="143"/>
        <end position="170"/>
    </location>
</feature>
<feature type="domain" description="C2H2-type" evidence="10">
    <location>
        <begin position="1217"/>
        <end position="1244"/>
    </location>
</feature>
<comment type="subcellular location">
    <subcellularLocation>
        <location evidence="1">Nucleus</location>
    </subcellularLocation>
</comment>
<feature type="domain" description="C2H2-type" evidence="10">
    <location>
        <begin position="1244"/>
        <end position="1272"/>
    </location>
</feature>
<gene>
    <name evidence="13" type="primary">LOC4804361</name>
</gene>
<feature type="compositionally biased region" description="Basic and acidic residues" evidence="9">
    <location>
        <begin position="463"/>
        <end position="477"/>
    </location>
</feature>
<keyword evidence="5 8" id="KW-0862">Zinc</keyword>
<evidence type="ECO:0000256" key="4">
    <source>
        <dbReference type="ARBA" id="ARBA00022771"/>
    </source>
</evidence>
<feature type="domain" description="C2H2-type" evidence="10">
    <location>
        <begin position="774"/>
        <end position="801"/>
    </location>
</feature>
<reference evidence="12" key="1">
    <citation type="submission" date="2024-06" db="UniProtKB">
        <authorList>
            <consortium name="RefSeq"/>
        </authorList>
    </citation>
    <scope>NUCLEOTIDE SEQUENCE [LARGE SCALE GENOMIC DNA]</scope>
    <source>
        <strain evidence="12">MV2-25</strain>
    </source>
</reference>
<dbReference type="SMART" id="SM00355">
    <property type="entry name" value="ZnF_C2H2"/>
    <property type="match status" value="15"/>
</dbReference>
<dbReference type="InterPro" id="IPR050331">
    <property type="entry name" value="Zinc_finger"/>
</dbReference>
<sequence length="1417" mass="156871">MASNNRLKTGSGSSQINYKFTCRCCLKSDAEFLKLDTLAVARNLDPSESDKIPLIRCLLFCIRTENLPELPQYICVECSKSLQIAYYFLQNALRAHEILCRKLCPGKPRPTLAQRFNGSIKQPEVSLRQAGEDKAKPHKTFRHECKLCGFVVYNRMELKQHIRQHVDGSSYSCKVCSFVTLKQRLLQEHYSATHGMSANHADEQVKPKSFTNAAPSTSSASATAAKEEVKVCTLEDMELLIPTVLAPGDYIQPSIDEEQLRDIEQQLAASMSEPVVGVDTLTSNMSQIEGNNMSIGTEYVVMPDGTLQINGGGVVIEYIDDSRPHHNATGNVSLQNLLGGGNENESMDIDVSELIVEDMVPQIKVKPKPIPIGPAPLKYKCKVCPKAFVTMGRLKSHQISHSHLPKFYCDQCPFYSLRSSDLCQHYKTKHLKDEQNGKVAGDETYSCDTCLFEARTSSQLRVHITEKHKTQPSDIDLRPTWQSGATASGGGISSARTSGQGSKEQGSQPQHTEIPLGIQYPSAVLAAATVENQPLHQQQQQQPEQQHQEQQDQQQQQLAAIPSQTATLTQSGDINVVVDSTPLFFTAPAAGTGTVTVSGEELEGQGQGAGDPGTISAEAMANGDGLHIGNTYEIFPEISTSSLAATQPIPALPTTTSANISMFGDMQDFIDNTDVAAICTIPADDMPVVDGDDIVIDNNNISLDFDAENLFEDFEDEEEAVGEEEEDEDDDEDAENEDENDNNDAATDQNLLLTSDDDDVDDFDDEQSKHLQKPYCIFCNKKFTSQYKFENHMFVHRGLAPYRCELCTNLYNMKRLLIRHYKTVHRRMPTRDMVQAKGDKVLVARTNIETLQLDLDRKPMLMCAKCPFECELDTEMRKHLNAHHGINDGVSVHANEVFIIRKLPFECPRCIRSFAAKSTLTRHLQRSHLVDTIIEMQSNQTTTNSAATATSTMCTATTSLPANTADEQQLETDRPATSETEAVGYGDGECEVAVKPEGATTTAAGVKEEPTTTSTASASASETSSIISTIKADPPSERIPSPPDESSEPRAMNDIDYVPVKGETASAEVKASPHTATIESSSSTPTPFDFDFDFMGDAEKSRLTPTPTTPSSSNKEIVSTTDQFPCTTNPSTSISTSISTSTNTNAFAPSLLINGSDKLLTVAMEPSPIKGLRPRIPRTPTYACKQCKKSFDELGKLVKHEMDMHPIGESSRLGYKHICGTCGTTYRTMALLKFHMKRHLTRKFTCKLCSKEFVHKTELDRHMLAKHATEKSFRCSLDGCRKMFAFKHHLVRHQNASHLKLRHVCAICQKEVKTSLHLRHHMTVHRGMTAYKCPKCDRTYLRRGALRVHALSVHHVQLTETELAEVFRHNVGYTNPHDMKVFTRNGQLVRRKELEAEKEKERQMGDDSSAAVANISK</sequence>
<feature type="compositionally biased region" description="Polar residues" evidence="9">
    <location>
        <begin position="500"/>
        <end position="511"/>
    </location>
</feature>
<proteinExistence type="predicted"/>
<dbReference type="PANTHER" id="PTHR16515:SF66">
    <property type="entry name" value="C2H2-TYPE DOMAIN-CONTAINING PROTEIN"/>
    <property type="match status" value="1"/>
</dbReference>
<evidence type="ECO:0000256" key="5">
    <source>
        <dbReference type="ARBA" id="ARBA00022833"/>
    </source>
</evidence>
<evidence type="ECO:0000256" key="3">
    <source>
        <dbReference type="ARBA" id="ARBA00022737"/>
    </source>
</evidence>
<feature type="domain" description="C2H2-type" evidence="10">
    <location>
        <begin position="379"/>
        <end position="402"/>
    </location>
</feature>
<evidence type="ECO:0000313" key="12">
    <source>
        <dbReference type="Proteomes" id="UP000001819"/>
    </source>
</evidence>
<dbReference type="RefSeq" id="XP_001360935.3">
    <property type="nucleotide sequence ID" value="XM_001360898.4"/>
</dbReference>
<evidence type="ECO:0000256" key="8">
    <source>
        <dbReference type="PROSITE-ProRule" id="PRU01263"/>
    </source>
</evidence>
<feature type="compositionally biased region" description="Polar residues" evidence="9">
    <location>
        <begin position="1114"/>
        <end position="1126"/>
    </location>
</feature>
<evidence type="ECO:0008006" key="14">
    <source>
        <dbReference type="Google" id="ProtNLM"/>
    </source>
</evidence>
<feature type="compositionally biased region" description="Acidic residues" evidence="9">
    <location>
        <begin position="716"/>
        <end position="742"/>
    </location>
</feature>
<dbReference type="InParanoid" id="A0A6I8UUE3"/>
<feature type="domain" description="C2H2-type" evidence="10">
    <location>
        <begin position="1331"/>
        <end position="1354"/>
    </location>
</feature>
<name>A0A6I8UUE3_DROPS</name>
<reference evidence="13" key="2">
    <citation type="submission" date="2025-08" db="UniProtKB">
        <authorList>
            <consortium name="RefSeq"/>
        </authorList>
    </citation>
    <scope>IDENTIFICATION</scope>
    <source>
        <strain evidence="13">MV-25-SWS-2005</strain>
        <tissue evidence="13">Whole body</tissue>
    </source>
</reference>
<evidence type="ECO:0000259" key="11">
    <source>
        <dbReference type="PROSITE" id="PS51915"/>
    </source>
</evidence>
<feature type="region of interest" description="Disordered" evidence="9">
    <location>
        <begin position="1100"/>
        <end position="1140"/>
    </location>
</feature>
<feature type="domain" description="C2H2-type" evidence="10">
    <location>
        <begin position="905"/>
        <end position="928"/>
    </location>
</feature>
<dbReference type="KEGG" id="dpo:4804361"/>
<dbReference type="PROSITE" id="PS00028">
    <property type="entry name" value="ZINC_FINGER_C2H2_1"/>
    <property type="match status" value="8"/>
</dbReference>
<evidence type="ECO:0000256" key="1">
    <source>
        <dbReference type="ARBA" id="ARBA00004123"/>
    </source>
</evidence>
<dbReference type="FunCoup" id="A0A6I8UUE3">
    <property type="interactions" value="725"/>
</dbReference>
<dbReference type="GO" id="GO:0005634">
    <property type="term" value="C:nucleus"/>
    <property type="evidence" value="ECO:0007669"/>
    <property type="project" value="UniProtKB-SubCell"/>
</dbReference>
<feature type="compositionally biased region" description="Low complexity" evidence="9">
    <location>
        <begin position="1104"/>
        <end position="1113"/>
    </location>
</feature>
<feature type="domain" description="C2H2-type" evidence="10">
    <location>
        <begin position="1303"/>
        <end position="1330"/>
    </location>
</feature>
<dbReference type="SMART" id="SM00868">
    <property type="entry name" value="zf-AD"/>
    <property type="match status" value="1"/>
</dbReference>
<feature type="region of interest" description="Disordered" evidence="9">
    <location>
        <begin position="463"/>
        <end position="514"/>
    </location>
</feature>